<keyword evidence="4" id="KW-0067">ATP-binding</keyword>
<evidence type="ECO:0000256" key="3">
    <source>
        <dbReference type="ARBA" id="ARBA00022741"/>
    </source>
</evidence>
<feature type="domain" description="ABC transmembrane type-1" evidence="9">
    <location>
        <begin position="25"/>
        <end position="307"/>
    </location>
</feature>
<dbReference type="InterPro" id="IPR017871">
    <property type="entry name" value="ABC_transporter-like_CS"/>
</dbReference>
<evidence type="ECO:0000259" key="8">
    <source>
        <dbReference type="PROSITE" id="PS50893"/>
    </source>
</evidence>
<evidence type="ECO:0000259" key="9">
    <source>
        <dbReference type="PROSITE" id="PS50929"/>
    </source>
</evidence>
<feature type="domain" description="ABC transporter" evidence="8">
    <location>
        <begin position="340"/>
        <end position="560"/>
    </location>
</feature>
<keyword evidence="5 7" id="KW-1133">Transmembrane helix</keyword>
<dbReference type="InterPro" id="IPR011527">
    <property type="entry name" value="ABC1_TM_dom"/>
</dbReference>
<evidence type="ECO:0000256" key="4">
    <source>
        <dbReference type="ARBA" id="ARBA00022840"/>
    </source>
</evidence>
<reference evidence="10" key="2">
    <citation type="submission" date="2020-11" db="EMBL/GenBank/DDBJ databases">
        <title>Description of novel Gluconobacter species.</title>
        <authorList>
            <person name="Cleenwerck I."/>
            <person name="Cnockaert M."/>
            <person name="Borremans W."/>
            <person name="Wieme A.D."/>
            <person name="De Vuyst L."/>
            <person name="Vandamme P."/>
        </authorList>
    </citation>
    <scope>NUCLEOTIDE SEQUENCE</scope>
    <source>
        <strain evidence="10">R-71646</strain>
    </source>
</reference>
<evidence type="ECO:0000313" key="10">
    <source>
        <dbReference type="EMBL" id="MBF0882696.1"/>
    </source>
</evidence>
<feature type="transmembrane region" description="Helical" evidence="7">
    <location>
        <begin position="65"/>
        <end position="87"/>
    </location>
</feature>
<dbReference type="PANTHER" id="PTHR24221:SF261">
    <property type="entry name" value="GLUTATHIONE_L-CYSTEINE TRANSPORT SYSTEM ATP-BINDING_PERMEASE PROTEIN CYDD"/>
    <property type="match status" value="1"/>
</dbReference>
<dbReference type="CDD" id="cd18584">
    <property type="entry name" value="ABC_6TM_AarD_CydD"/>
    <property type="match status" value="1"/>
</dbReference>
<keyword evidence="11" id="KW-1185">Reference proteome</keyword>
<dbReference type="SUPFAM" id="SSF90123">
    <property type="entry name" value="ABC transporter transmembrane region"/>
    <property type="match status" value="1"/>
</dbReference>
<dbReference type="Proteomes" id="UP000644588">
    <property type="component" value="Unassembled WGS sequence"/>
</dbReference>
<dbReference type="CDD" id="cd03228">
    <property type="entry name" value="ABCC_MRP_Like"/>
    <property type="match status" value="1"/>
</dbReference>
<feature type="transmembrane region" description="Helical" evidence="7">
    <location>
        <begin position="163"/>
        <end position="187"/>
    </location>
</feature>
<accession>A0ABR9YLK8</accession>
<dbReference type="PANTHER" id="PTHR24221">
    <property type="entry name" value="ATP-BINDING CASSETTE SUB-FAMILY B"/>
    <property type="match status" value="1"/>
</dbReference>
<evidence type="ECO:0000256" key="5">
    <source>
        <dbReference type="ARBA" id="ARBA00022989"/>
    </source>
</evidence>
<dbReference type="Pfam" id="PF00664">
    <property type="entry name" value="ABC_membrane"/>
    <property type="match status" value="1"/>
</dbReference>
<evidence type="ECO:0000256" key="2">
    <source>
        <dbReference type="ARBA" id="ARBA00022692"/>
    </source>
</evidence>
<organism evidence="10 11">
    <name type="scientific">Gluconobacter potus</name>
    <dbReference type="NCBI Taxonomy" id="2724927"/>
    <lineage>
        <taxon>Bacteria</taxon>
        <taxon>Pseudomonadati</taxon>
        <taxon>Pseudomonadota</taxon>
        <taxon>Alphaproteobacteria</taxon>
        <taxon>Acetobacterales</taxon>
        <taxon>Acetobacteraceae</taxon>
        <taxon>Gluconobacter</taxon>
    </lineage>
</organism>
<comment type="subcellular location">
    <subcellularLocation>
        <location evidence="1">Cell membrane</location>
        <topology evidence="1">Multi-pass membrane protein</topology>
    </subcellularLocation>
</comment>
<evidence type="ECO:0000256" key="7">
    <source>
        <dbReference type="SAM" id="Phobius"/>
    </source>
</evidence>
<dbReference type="PROSITE" id="PS50929">
    <property type="entry name" value="ABC_TM1F"/>
    <property type="match status" value="1"/>
</dbReference>
<keyword evidence="6 7" id="KW-0472">Membrane</keyword>
<sequence length="561" mass="59906">MKADKTIAKAWVKAQGRASRSRTSVVVVLGLLSTLLGLLQAWALARTLASVLTRDTDSTGPAIGVFLLACVLRVILSTIQDVTAASAGIHARRRLRREVLNRIIGEGPALLRRHHSAAIAATLVDRIEALDGYFARWLPAASLWLVSQWLVVIALYVENHQAGLILAACCAMLPIFQAVFGIATAVASRKQFLAMNRLQTRFLDRVKGIATIVLSGGTDRETQALAQSADDLRQRTMKVLRIAFLASATTDVAMVAALVLIVVTQAHTLMGHPSDAVLTRALYAVLLVPEAFASFRALSAAYQDRAHATAAAEAMHELAPLTERTAAGPDVVQARGGISVTAEHVSFAWDEQRGTVIHDVSFVLPAGATLILEGASGAGKSTLLELLLGFVSPSQGRILFDGQDMQSLSPRQISSRISWIGQKPVLFAGTIRENILFARPDASAEDLDRAVSAAAVDQYLSSLRDGLETRIGEGGFGLSGGQAQRIAIARAYLKDAPLLLLDEPTSHLDPKTEAEILVSLKDLAKGRTVILCSHSAQARQFQGRHLVLDAGRAIAFTGEAA</sequence>
<comment type="caution">
    <text evidence="10">The sequence shown here is derived from an EMBL/GenBank/DDBJ whole genome shotgun (WGS) entry which is preliminary data.</text>
</comment>
<dbReference type="InterPro" id="IPR027417">
    <property type="entry name" value="P-loop_NTPase"/>
</dbReference>
<dbReference type="SMART" id="SM00382">
    <property type="entry name" value="AAA"/>
    <property type="match status" value="1"/>
</dbReference>
<dbReference type="SUPFAM" id="SSF52540">
    <property type="entry name" value="P-loop containing nucleoside triphosphate hydrolases"/>
    <property type="match status" value="1"/>
</dbReference>
<name>A0ABR9YLK8_9PROT</name>
<dbReference type="Gene3D" id="3.40.50.300">
    <property type="entry name" value="P-loop containing nucleotide triphosphate hydrolases"/>
    <property type="match status" value="1"/>
</dbReference>
<dbReference type="EMBL" id="JABCQF010000004">
    <property type="protein sequence ID" value="MBF0882696.1"/>
    <property type="molecule type" value="Genomic_DNA"/>
</dbReference>
<evidence type="ECO:0000256" key="6">
    <source>
        <dbReference type="ARBA" id="ARBA00023136"/>
    </source>
</evidence>
<dbReference type="InterPro" id="IPR014216">
    <property type="entry name" value="ABC_transptr_CydD"/>
</dbReference>
<dbReference type="Pfam" id="PF00005">
    <property type="entry name" value="ABC_tran"/>
    <property type="match status" value="1"/>
</dbReference>
<feature type="transmembrane region" description="Helical" evidence="7">
    <location>
        <begin position="137"/>
        <end position="157"/>
    </location>
</feature>
<evidence type="ECO:0000313" key="11">
    <source>
        <dbReference type="Proteomes" id="UP000644588"/>
    </source>
</evidence>
<proteinExistence type="predicted"/>
<dbReference type="InterPro" id="IPR039421">
    <property type="entry name" value="Type_1_exporter"/>
</dbReference>
<dbReference type="InterPro" id="IPR036640">
    <property type="entry name" value="ABC1_TM_sf"/>
</dbReference>
<dbReference type="NCBIfam" id="TIGR02857">
    <property type="entry name" value="CydD"/>
    <property type="match status" value="1"/>
</dbReference>
<dbReference type="PROSITE" id="PS50893">
    <property type="entry name" value="ABC_TRANSPORTER_2"/>
    <property type="match status" value="1"/>
</dbReference>
<dbReference type="InterPro" id="IPR003593">
    <property type="entry name" value="AAA+_ATPase"/>
</dbReference>
<gene>
    <name evidence="10" type="primary">cydD</name>
    <name evidence="10" type="ORF">HKD31_08005</name>
</gene>
<keyword evidence="3" id="KW-0547">Nucleotide-binding</keyword>
<evidence type="ECO:0000256" key="1">
    <source>
        <dbReference type="ARBA" id="ARBA00004651"/>
    </source>
</evidence>
<dbReference type="Gene3D" id="1.20.1560.10">
    <property type="entry name" value="ABC transporter type 1, transmembrane domain"/>
    <property type="match status" value="1"/>
</dbReference>
<keyword evidence="2 7" id="KW-0812">Transmembrane</keyword>
<feature type="transmembrane region" description="Helical" evidence="7">
    <location>
        <begin position="242"/>
        <end position="263"/>
    </location>
</feature>
<dbReference type="PROSITE" id="PS00211">
    <property type="entry name" value="ABC_TRANSPORTER_1"/>
    <property type="match status" value="1"/>
</dbReference>
<reference evidence="10" key="1">
    <citation type="submission" date="2020-04" db="EMBL/GenBank/DDBJ databases">
        <authorList>
            <person name="Sombolestani A."/>
        </authorList>
    </citation>
    <scope>NUCLEOTIDE SEQUENCE</scope>
    <source>
        <strain evidence="10">R-71646</strain>
    </source>
</reference>
<protein>
    <submittedName>
        <fullName evidence="10">Thiol reductant ABC exporter subunit CydD</fullName>
    </submittedName>
</protein>
<dbReference type="InterPro" id="IPR003439">
    <property type="entry name" value="ABC_transporter-like_ATP-bd"/>
</dbReference>
<dbReference type="RefSeq" id="WP_194264646.1">
    <property type="nucleotide sequence ID" value="NZ_JABCQF010000004.1"/>
</dbReference>